<dbReference type="InterPro" id="IPR014068">
    <property type="entry name" value="Azurin"/>
</dbReference>
<dbReference type="InterPro" id="IPR008972">
    <property type="entry name" value="Cupredoxin"/>
</dbReference>
<feature type="chain" id="PRO_5041746252" description="Azurin" evidence="5">
    <location>
        <begin position="20"/>
        <end position="141"/>
    </location>
</feature>
<dbReference type="GO" id="GO:0009055">
    <property type="term" value="F:electron transfer activity"/>
    <property type="evidence" value="ECO:0007669"/>
    <property type="project" value="InterPro"/>
</dbReference>
<dbReference type="AlphaFoldDB" id="A0A2K9A5C2"/>
<keyword evidence="5" id="KW-0574">Periplasm</keyword>
<proteinExistence type="predicted"/>
<dbReference type="GO" id="GO:0005507">
    <property type="term" value="F:copper ion binding"/>
    <property type="evidence" value="ECO:0007669"/>
    <property type="project" value="UniProtKB-UniRule"/>
</dbReference>
<keyword evidence="3 5" id="KW-0249">Electron transport</keyword>
<comment type="subcellular location">
    <subcellularLocation>
        <location evidence="5">Periplasm</location>
    </subcellularLocation>
</comment>
<dbReference type="Proteomes" id="UP000232693">
    <property type="component" value="Chromosome"/>
</dbReference>
<dbReference type="GO" id="GO:0042597">
    <property type="term" value="C:periplasmic space"/>
    <property type="evidence" value="ECO:0007669"/>
    <property type="project" value="UniProtKB-SubCell"/>
</dbReference>
<evidence type="ECO:0000313" key="7">
    <source>
        <dbReference type="Proteomes" id="UP000232693"/>
    </source>
</evidence>
<dbReference type="Pfam" id="PF00127">
    <property type="entry name" value="Copper-bind"/>
    <property type="match status" value="1"/>
</dbReference>
<dbReference type="PANTHER" id="PTHR38439">
    <property type="entry name" value="AURACYANIN-B"/>
    <property type="match status" value="1"/>
</dbReference>
<evidence type="ECO:0000256" key="5">
    <source>
        <dbReference type="RuleBase" id="RU363017"/>
    </source>
</evidence>
<evidence type="ECO:0000256" key="1">
    <source>
        <dbReference type="ARBA" id="ARBA00022448"/>
    </source>
</evidence>
<dbReference type="SUPFAM" id="SSF49503">
    <property type="entry name" value="Cupredoxins"/>
    <property type="match status" value="1"/>
</dbReference>
<organism evidence="6 7">
    <name type="scientific">Kangiella profundi</name>
    <dbReference type="NCBI Taxonomy" id="1561924"/>
    <lineage>
        <taxon>Bacteria</taxon>
        <taxon>Pseudomonadati</taxon>
        <taxon>Pseudomonadota</taxon>
        <taxon>Gammaproteobacteria</taxon>
        <taxon>Kangiellales</taxon>
        <taxon>Kangiellaceae</taxon>
        <taxon>Kangiella</taxon>
    </lineage>
</organism>
<keyword evidence="5" id="KW-0732">Signal</keyword>
<feature type="signal peptide" evidence="5">
    <location>
        <begin position="1"/>
        <end position="19"/>
    </location>
</feature>
<dbReference type="OrthoDB" id="9814063at2"/>
<evidence type="ECO:0000313" key="6">
    <source>
        <dbReference type="EMBL" id="AUD79045.1"/>
    </source>
</evidence>
<keyword evidence="2 5" id="KW-0479">Metal-binding</keyword>
<evidence type="ECO:0000256" key="3">
    <source>
        <dbReference type="ARBA" id="ARBA00022982"/>
    </source>
</evidence>
<dbReference type="EMBL" id="CP025120">
    <property type="protein sequence ID" value="AUD79045.1"/>
    <property type="molecule type" value="Genomic_DNA"/>
</dbReference>
<keyword evidence="7" id="KW-1185">Reference proteome</keyword>
<dbReference type="NCBIfam" id="TIGR02695">
    <property type="entry name" value="azurin"/>
    <property type="match status" value="1"/>
</dbReference>
<dbReference type="CDD" id="cd13922">
    <property type="entry name" value="Azurin"/>
    <property type="match status" value="1"/>
</dbReference>
<dbReference type="InterPro" id="IPR028871">
    <property type="entry name" value="BlueCu_1_BS"/>
</dbReference>
<dbReference type="Gene3D" id="2.60.40.420">
    <property type="entry name" value="Cupredoxins - blue copper proteins"/>
    <property type="match status" value="1"/>
</dbReference>
<dbReference type="KEGG" id="kpd:CW740_07200"/>
<dbReference type="InterPro" id="IPR050845">
    <property type="entry name" value="Cu-binding_ET"/>
</dbReference>
<name>A0A2K9A5C2_9GAMM</name>
<dbReference type="PANTHER" id="PTHR38439:SF2">
    <property type="entry name" value="OUTER MEMBRANE PROTEIN H.8"/>
    <property type="match status" value="1"/>
</dbReference>
<dbReference type="RefSeq" id="WP_106646881.1">
    <property type="nucleotide sequence ID" value="NZ_BMGO01000001.1"/>
</dbReference>
<sequence length="141" mass="15264">MRNILLTVVLALFAMPLFAKDVVVNSDDAMKFDVSEIKVKAGEEIKLTLNHTGKLAKDVMGHNFVVLAQGTDVQAFANAAIQAKANDYIPEGNDSVLAHTKVIGGGESDTITFTLKEKGTYEFICSFPGHSFMMKGVIIVE</sequence>
<evidence type="ECO:0000256" key="2">
    <source>
        <dbReference type="ARBA" id="ARBA00022723"/>
    </source>
</evidence>
<keyword evidence="1 5" id="KW-0813">Transport</keyword>
<gene>
    <name evidence="6" type="primary">azu</name>
    <name evidence="6" type="ORF">CW740_07200</name>
</gene>
<reference evidence="6 7" key="1">
    <citation type="submission" date="2017-12" db="EMBL/GenBank/DDBJ databases">
        <title>Kangiella profundi FT102 completed genome.</title>
        <authorList>
            <person name="Xu J."/>
            <person name="Wang J."/>
            <person name="Lu Y."/>
        </authorList>
    </citation>
    <scope>NUCLEOTIDE SEQUENCE [LARGE SCALE GENOMIC DNA]</scope>
    <source>
        <strain evidence="6 7">FT102</strain>
    </source>
</reference>
<dbReference type="PROSITE" id="PS00196">
    <property type="entry name" value="COPPER_BLUE"/>
    <property type="match status" value="1"/>
</dbReference>
<evidence type="ECO:0000256" key="4">
    <source>
        <dbReference type="ARBA" id="ARBA00023008"/>
    </source>
</evidence>
<protein>
    <recommendedName>
        <fullName evidence="5">Azurin</fullName>
    </recommendedName>
</protein>
<accession>A0A2K9A5C2</accession>
<dbReference type="InterPro" id="IPR000923">
    <property type="entry name" value="BlueCu_1"/>
</dbReference>
<comment type="function">
    <text evidence="5">Transfers electrons from cytochrome c551 to cytochrome oxidase.</text>
</comment>
<keyword evidence="4 5" id="KW-0186">Copper</keyword>